<keyword evidence="1" id="KW-0732">Signal</keyword>
<organism evidence="2 3">
    <name type="scientific">Shewanella inventionis</name>
    <dbReference type="NCBI Taxonomy" id="1738770"/>
    <lineage>
        <taxon>Bacteria</taxon>
        <taxon>Pseudomonadati</taxon>
        <taxon>Pseudomonadota</taxon>
        <taxon>Gammaproteobacteria</taxon>
        <taxon>Alteromonadales</taxon>
        <taxon>Shewanellaceae</taxon>
        <taxon>Shewanella</taxon>
    </lineage>
</organism>
<dbReference type="Proteomes" id="UP000617555">
    <property type="component" value="Unassembled WGS sequence"/>
</dbReference>
<evidence type="ECO:0000313" key="3">
    <source>
        <dbReference type="Proteomes" id="UP000617555"/>
    </source>
</evidence>
<dbReference type="InterPro" id="IPR014710">
    <property type="entry name" value="RmlC-like_jellyroll"/>
</dbReference>
<evidence type="ECO:0000256" key="1">
    <source>
        <dbReference type="SAM" id="SignalP"/>
    </source>
</evidence>
<evidence type="ECO:0008006" key="4">
    <source>
        <dbReference type="Google" id="ProtNLM"/>
    </source>
</evidence>
<keyword evidence="3" id="KW-1185">Reference proteome</keyword>
<dbReference type="Pfam" id="PF14499">
    <property type="entry name" value="DUF4437"/>
    <property type="match status" value="1"/>
</dbReference>
<protein>
    <recommendedName>
        <fullName evidence="4">DUF4437 domain-containing protein</fullName>
    </recommendedName>
</protein>
<comment type="caution">
    <text evidence="2">The sequence shown here is derived from an EMBL/GenBank/DDBJ whole genome shotgun (WGS) entry which is preliminary data.</text>
</comment>
<feature type="signal peptide" evidence="1">
    <location>
        <begin position="1"/>
        <end position="22"/>
    </location>
</feature>
<name>A0ABQ1IL14_9GAMM</name>
<evidence type="ECO:0000313" key="2">
    <source>
        <dbReference type="EMBL" id="GGB46004.1"/>
    </source>
</evidence>
<dbReference type="CDD" id="cd06989">
    <property type="entry name" value="cupin_DRT102"/>
    <property type="match status" value="1"/>
</dbReference>
<dbReference type="Gene3D" id="2.60.120.10">
    <property type="entry name" value="Jelly Rolls"/>
    <property type="match status" value="1"/>
</dbReference>
<feature type="chain" id="PRO_5045943949" description="DUF4437 domain-containing protein" evidence="1">
    <location>
        <begin position="23"/>
        <end position="267"/>
    </location>
</feature>
<dbReference type="InterPro" id="IPR011051">
    <property type="entry name" value="RmlC_Cupin_sf"/>
</dbReference>
<dbReference type="InterPro" id="IPR028013">
    <property type="entry name" value="DUF4437"/>
</dbReference>
<proteinExistence type="predicted"/>
<sequence length="267" mass="28906">MNRLTMTAIAGLLGAMTLPVMANDHTVISTDNIDWGMLNPARGDASPKAADLWGDRTKDVATGMLVKFKKGFSSPPHIHNITYRGIVIEGLMHNDDPGADTMWLPSGSFWTQPAGENHITAANGDDNLIYLEIDSGPYLVKPVDQAFDNGERPINVSENNLFWLNVDDATWLKAGNAQISYLWGKPDAANGSFVKLPAGFKGTIESDSALKAVVVKGSATYQWDNQKTLTALTPSSFFSSDTQGKHVIDAKTEVVLYVNSTGSFNVK</sequence>
<reference evidence="3" key="1">
    <citation type="journal article" date="2019" name="Int. J. Syst. Evol. Microbiol.">
        <title>The Global Catalogue of Microorganisms (GCM) 10K type strain sequencing project: providing services to taxonomists for standard genome sequencing and annotation.</title>
        <authorList>
            <consortium name="The Broad Institute Genomics Platform"/>
            <consortium name="The Broad Institute Genome Sequencing Center for Infectious Disease"/>
            <person name="Wu L."/>
            <person name="Ma J."/>
        </authorList>
    </citation>
    <scope>NUCLEOTIDE SEQUENCE [LARGE SCALE GENOMIC DNA]</scope>
    <source>
        <strain evidence="3">CGMCC 1.15339</strain>
    </source>
</reference>
<gene>
    <name evidence="2" type="ORF">GCM10011607_02600</name>
</gene>
<dbReference type="SUPFAM" id="SSF51182">
    <property type="entry name" value="RmlC-like cupins"/>
    <property type="match status" value="1"/>
</dbReference>
<accession>A0ABQ1IL14</accession>
<dbReference type="EMBL" id="BMII01000002">
    <property type="protein sequence ID" value="GGB46004.1"/>
    <property type="molecule type" value="Genomic_DNA"/>
</dbReference>